<keyword evidence="2" id="KW-1185">Reference proteome</keyword>
<dbReference type="RefSeq" id="YP_009044853.1">
    <property type="nucleotide sequence ID" value="NC_024387.1"/>
</dbReference>
<proteinExistence type="predicted"/>
<organism evidence="1 2">
    <name type="scientific">Listeria phage LP-101</name>
    <dbReference type="NCBI Taxonomy" id="1458856"/>
    <lineage>
        <taxon>Viruses</taxon>
        <taxon>Duplodnaviria</taxon>
        <taxon>Heunggongvirae</taxon>
        <taxon>Uroviricota</taxon>
        <taxon>Caudoviricetes</taxon>
        <taxon>Trabyvirinae</taxon>
        <taxon>Slepowronvirus</taxon>
        <taxon>Slepowronvirus LP101</taxon>
    </lineage>
</organism>
<dbReference type="KEGG" id="vg:19735967"/>
<name>A0A059T7S9_9CAUD</name>
<dbReference type="GeneID" id="19735967"/>
<evidence type="ECO:0000313" key="1">
    <source>
        <dbReference type="EMBL" id="AHL18831.1"/>
    </source>
</evidence>
<dbReference type="EMBL" id="KJ094023">
    <property type="protein sequence ID" value="AHL18831.1"/>
    <property type="molecule type" value="Genomic_DNA"/>
</dbReference>
<dbReference type="Proteomes" id="UP000026993">
    <property type="component" value="Segment"/>
</dbReference>
<gene>
    <name evidence="1" type="ORF">LP101_052</name>
</gene>
<evidence type="ECO:0000313" key="2">
    <source>
        <dbReference type="Proteomes" id="UP000026993"/>
    </source>
</evidence>
<reference evidence="1 2" key="1">
    <citation type="journal article" date="2014" name="Appl. Environ. Microbiol.">
        <title>Comparative genomic and morphological analysis of Listeria phages isolated from farm environments.</title>
        <authorList>
            <person name="Denes T."/>
            <person name="Vongkamjan K."/>
            <person name="Ackermann H.W."/>
            <person name="Moreno Switt A.I."/>
            <person name="Wiedmann M."/>
            <person name="den Bakker H.C."/>
        </authorList>
    </citation>
    <scope>NUCLEOTIDE SEQUENCE [LARGE SCALE GENOMIC DNA]</scope>
</reference>
<accession>A0A059T7S9</accession>
<protein>
    <submittedName>
        <fullName evidence="1">Uncharacterized protein</fullName>
    </submittedName>
</protein>
<sequence length="36" mass="4451">MKYRQHETYSFQSRRLKRSVRVLLLKILKCLKEVAE</sequence>